<evidence type="ECO:0000256" key="2">
    <source>
        <dbReference type="ARBA" id="ARBA00007131"/>
    </source>
</evidence>
<feature type="domain" description="Transketolase-like pyrimidine-binding" evidence="4">
    <location>
        <begin position="2"/>
        <end position="167"/>
    </location>
</feature>
<evidence type="ECO:0000256" key="1">
    <source>
        <dbReference type="ARBA" id="ARBA00001964"/>
    </source>
</evidence>
<evidence type="ECO:0000259" key="4">
    <source>
        <dbReference type="SMART" id="SM00861"/>
    </source>
</evidence>
<dbReference type="CDD" id="cd07033">
    <property type="entry name" value="TPP_PYR_DXS_TK_like"/>
    <property type="match status" value="1"/>
</dbReference>
<dbReference type="SUPFAM" id="SSF52922">
    <property type="entry name" value="TK C-terminal domain-like"/>
    <property type="match status" value="1"/>
</dbReference>
<dbReference type="Pfam" id="PF02780">
    <property type="entry name" value="Transketolase_C"/>
    <property type="match status" value="1"/>
</dbReference>
<name>A0A381VW36_9ZZZZ</name>
<accession>A0A381VW36</accession>
<dbReference type="PANTHER" id="PTHR43825">
    <property type="entry name" value="PYRUVATE DEHYDROGENASE E1 COMPONENT"/>
    <property type="match status" value="1"/>
</dbReference>
<dbReference type="InterPro" id="IPR033248">
    <property type="entry name" value="Transketolase_C"/>
</dbReference>
<dbReference type="Gene3D" id="3.40.50.970">
    <property type="match status" value="1"/>
</dbReference>
<dbReference type="InterPro" id="IPR009014">
    <property type="entry name" value="Transketo_C/PFOR_II"/>
</dbReference>
<dbReference type="FunFam" id="3.40.50.970:FF:000129">
    <property type="entry name" value="Transketolase"/>
    <property type="match status" value="1"/>
</dbReference>
<dbReference type="SMART" id="SM00861">
    <property type="entry name" value="Transket_pyr"/>
    <property type="match status" value="1"/>
</dbReference>
<reference evidence="5" key="1">
    <citation type="submission" date="2018-05" db="EMBL/GenBank/DDBJ databases">
        <authorList>
            <person name="Lanie J.A."/>
            <person name="Ng W.-L."/>
            <person name="Kazmierczak K.M."/>
            <person name="Andrzejewski T.M."/>
            <person name="Davidsen T.M."/>
            <person name="Wayne K.J."/>
            <person name="Tettelin H."/>
            <person name="Glass J.I."/>
            <person name="Rusch D."/>
            <person name="Podicherti R."/>
            <person name="Tsui H.-C.T."/>
            <person name="Winkler M.E."/>
        </authorList>
    </citation>
    <scope>NUCLEOTIDE SEQUENCE</scope>
</reference>
<comment type="cofactor">
    <cofactor evidence="1">
        <name>thiamine diphosphate</name>
        <dbReference type="ChEBI" id="CHEBI:58937"/>
    </cofactor>
</comment>
<dbReference type="AlphaFoldDB" id="A0A381VW36"/>
<proteinExistence type="inferred from homology"/>
<comment type="similarity">
    <text evidence="2">Belongs to the transketolase family.</text>
</comment>
<dbReference type="Gene3D" id="3.40.50.920">
    <property type="match status" value="1"/>
</dbReference>
<evidence type="ECO:0000256" key="3">
    <source>
        <dbReference type="ARBA" id="ARBA00023052"/>
    </source>
</evidence>
<dbReference type="Pfam" id="PF02779">
    <property type="entry name" value="Transket_pyr"/>
    <property type="match status" value="1"/>
</dbReference>
<dbReference type="EMBL" id="UINC01009830">
    <property type="protein sequence ID" value="SVA43978.1"/>
    <property type="molecule type" value="Genomic_DNA"/>
</dbReference>
<dbReference type="InterPro" id="IPR029061">
    <property type="entry name" value="THDP-binding"/>
</dbReference>
<dbReference type="PANTHER" id="PTHR43825:SF1">
    <property type="entry name" value="TRANSKETOLASE-LIKE PYRIMIDINE-BINDING DOMAIN-CONTAINING PROTEIN"/>
    <property type="match status" value="1"/>
</dbReference>
<sequence length="335" mass="36612">MELIKRVHANNIVKWGKTHSDVIVLSGDLTSSCEVDGFRDAFPDRFLSMGLMEQNMMGFAAGLAREGLTPMVHTFAVFMYRRSLDQIEMSIAYPNLPVKIFGFLPGVTTPGGASHQAINDIAVMRSLPNMTVIETADATDVESVLELSNAVDGPVYIRMVRGEIPRLFPAKNQTILGKARILSLGSDITLLTSGICTEESLRVTDILKDRGIGVQHLHVTTLKPFDDHRVSEALAKARYGIITMENHTSIGGLGSCVAEMIAKFGIATKLIKVAINDTYLQGASRAFLMERYGIDVKSLLCAVESLVGEKIDISDADLSTSRLDSFFNENQQEAL</sequence>
<gene>
    <name evidence="5" type="ORF">METZ01_LOCUS96832</name>
</gene>
<dbReference type="InterPro" id="IPR051157">
    <property type="entry name" value="PDH/Transketolase"/>
</dbReference>
<evidence type="ECO:0000313" key="5">
    <source>
        <dbReference type="EMBL" id="SVA43978.1"/>
    </source>
</evidence>
<protein>
    <recommendedName>
        <fullName evidence="4">Transketolase-like pyrimidine-binding domain-containing protein</fullName>
    </recommendedName>
</protein>
<dbReference type="SUPFAM" id="SSF52518">
    <property type="entry name" value="Thiamin diphosphate-binding fold (THDP-binding)"/>
    <property type="match status" value="1"/>
</dbReference>
<keyword evidence="3" id="KW-0786">Thiamine pyrophosphate</keyword>
<organism evidence="5">
    <name type="scientific">marine metagenome</name>
    <dbReference type="NCBI Taxonomy" id="408172"/>
    <lineage>
        <taxon>unclassified sequences</taxon>
        <taxon>metagenomes</taxon>
        <taxon>ecological metagenomes</taxon>
    </lineage>
</organism>
<dbReference type="InterPro" id="IPR005475">
    <property type="entry name" value="Transketolase-like_Pyr-bd"/>
</dbReference>